<evidence type="ECO:0000256" key="1">
    <source>
        <dbReference type="SAM" id="MobiDB-lite"/>
    </source>
</evidence>
<reference evidence="4" key="1">
    <citation type="submission" date="2017-11" db="EMBL/GenBank/DDBJ databases">
        <authorList>
            <person name="Seth-Smith MB H."/>
        </authorList>
    </citation>
    <scope>NUCLEOTIDE SEQUENCE [LARGE SCALE GENOMIC DNA]</scope>
</reference>
<name>A0A2R8FCB1_9CHLA</name>
<feature type="signal peptide" evidence="2">
    <location>
        <begin position="1"/>
        <end position="17"/>
    </location>
</feature>
<feature type="chain" id="PRO_5015361535" evidence="2">
    <location>
        <begin position="18"/>
        <end position="202"/>
    </location>
</feature>
<evidence type="ECO:0000313" key="3">
    <source>
        <dbReference type="EMBL" id="SPN74053.1"/>
    </source>
</evidence>
<accession>A0A2R8FCB1</accession>
<dbReference type="AlphaFoldDB" id="A0A2R8FCB1"/>
<dbReference type="Proteomes" id="UP000244926">
    <property type="component" value="Chromosome I"/>
</dbReference>
<evidence type="ECO:0000313" key="4">
    <source>
        <dbReference type="Proteomes" id="UP000244926"/>
    </source>
</evidence>
<dbReference type="EMBL" id="LT993738">
    <property type="protein sequence ID" value="SPN74053.1"/>
    <property type="molecule type" value="Genomic_DNA"/>
</dbReference>
<protein>
    <submittedName>
        <fullName evidence="3">Uncharacterized protein</fullName>
    </submittedName>
</protein>
<gene>
    <name evidence="3" type="ORF">C10C_0916</name>
</gene>
<dbReference type="KEGG" id="csee:C10C_0916"/>
<proteinExistence type="predicted"/>
<dbReference type="RefSeq" id="WP_108896986.1">
    <property type="nucleotide sequence ID" value="NZ_LT993738.1"/>
</dbReference>
<sequence>MRIVLSLLSLLMIFPLAGEEVTLSLEGNDSNKQEIVDSAEVQTCIYHSYEQGLQASRNEGKPLVIVLFSNPGSDTNTSCIELHQVCDEVMSVFSESIFSDLANFVVLIPSGINPLVYPPVQDPILGEIKKFKLTFQEETFPEGLVVAVVCVTPEGSGEILEVSLVPLAIDEEVVSCPSSLEDKQLTSDNHEISTKIKDPSEA</sequence>
<feature type="region of interest" description="Disordered" evidence="1">
    <location>
        <begin position="181"/>
        <end position="202"/>
    </location>
</feature>
<keyword evidence="4" id="KW-1185">Reference proteome</keyword>
<dbReference type="OrthoDB" id="19152at2"/>
<evidence type="ECO:0000256" key="2">
    <source>
        <dbReference type="SAM" id="SignalP"/>
    </source>
</evidence>
<organism evidence="3 4">
    <name type="scientific">Chlamydia serpentis</name>
    <dbReference type="NCBI Taxonomy" id="1967782"/>
    <lineage>
        <taxon>Bacteria</taxon>
        <taxon>Pseudomonadati</taxon>
        <taxon>Chlamydiota</taxon>
        <taxon>Chlamydiia</taxon>
        <taxon>Chlamydiales</taxon>
        <taxon>Chlamydiaceae</taxon>
        <taxon>Chlamydia/Chlamydophila group</taxon>
        <taxon>Chlamydia</taxon>
    </lineage>
</organism>
<keyword evidence="2" id="KW-0732">Signal</keyword>